<evidence type="ECO:0000256" key="1">
    <source>
        <dbReference type="SAM" id="Coils"/>
    </source>
</evidence>
<organism evidence="2 3">
    <name type="scientific">Trichormus variabilis NIES-23</name>
    <dbReference type="NCBI Taxonomy" id="1973479"/>
    <lineage>
        <taxon>Bacteria</taxon>
        <taxon>Bacillati</taxon>
        <taxon>Cyanobacteriota</taxon>
        <taxon>Cyanophyceae</taxon>
        <taxon>Nostocales</taxon>
        <taxon>Nostocaceae</taxon>
        <taxon>Trichormus</taxon>
    </lineage>
</organism>
<evidence type="ECO:0000313" key="3">
    <source>
        <dbReference type="Proteomes" id="UP000217507"/>
    </source>
</evidence>
<geneLocation type="plasmid" evidence="2">
    <name>plasmid4</name>
</geneLocation>
<accession>A0A1Z4KWY0</accession>
<keyword evidence="2" id="KW-0614">Plasmid</keyword>
<protein>
    <submittedName>
        <fullName evidence="2">Uncharacterized protein</fullName>
    </submittedName>
</protein>
<evidence type="ECO:0000313" key="2">
    <source>
        <dbReference type="EMBL" id="BAY73541.1"/>
    </source>
</evidence>
<keyword evidence="1" id="KW-0175">Coiled coil</keyword>
<gene>
    <name evidence="2" type="ORF">NIES23_63930</name>
</gene>
<feature type="coiled-coil region" evidence="1">
    <location>
        <begin position="58"/>
        <end position="104"/>
    </location>
</feature>
<proteinExistence type="predicted"/>
<reference evidence="2 3" key="1">
    <citation type="submission" date="2017-06" db="EMBL/GenBank/DDBJ databases">
        <title>Genome sequencing of cyanobaciteial culture collection at National Institute for Environmental Studies (NIES).</title>
        <authorList>
            <person name="Hirose Y."/>
            <person name="Shimura Y."/>
            <person name="Fujisawa T."/>
            <person name="Nakamura Y."/>
            <person name="Kawachi M."/>
        </authorList>
    </citation>
    <scope>NUCLEOTIDE SEQUENCE [LARGE SCALE GENOMIC DNA]</scope>
    <source>
        <strain evidence="2 3">NIES-23</strain>
        <plasmid evidence="3">Plasmid Plasmid4 dna</plasmid>
    </source>
</reference>
<sequence length="193" mass="21931">MPSKKTQTKKPPPSEMLRVPVALKEAVRELSRLHREGRTALVLQGIQDLVSKLDSTADIDTNASIQQLEQRVAQLESRHSSGSTDELKEELTAISLRVEQLETAYNQLIIYLNSKSKPRQASSRYYQGQGEVKIDTYTTQNLAKRLGVDVETLERIRVNAKRPEEFISWSRGRDPSGLGWRYNPDSGLYHPVR</sequence>
<dbReference type="Proteomes" id="UP000217507">
    <property type="component" value="Plasmid Plasmid4 dna"/>
</dbReference>
<dbReference type="AlphaFoldDB" id="A0A1Z4KWY0"/>
<name>A0A1Z4KWY0_ANAVA</name>
<dbReference type="EMBL" id="AP018220">
    <property type="protein sequence ID" value="BAY73541.1"/>
    <property type="molecule type" value="Genomic_DNA"/>
</dbReference>